<name>A0A9W4UJV8_9PLEO</name>
<dbReference type="EMBL" id="CAOQHR010000007">
    <property type="protein sequence ID" value="CAI6337531.1"/>
    <property type="molecule type" value="Genomic_DNA"/>
</dbReference>
<proteinExistence type="predicted"/>
<sequence>MDSLPQEMIDRISGYLPYNDLKNTLLVSRRFSHAAERESGAFSRFDLNGANADNFLTVYSTRRWRYLRHVEFRTHLHPLPAIVNDPDICYERPEELREWDIRFTRQIKFLFDTIARVEDKAKEYGPGRLQLTINTPSRLPLWDWCMRREYIGWRVHLLSAEKLPQLYCVRSLFVRNPTSEHLYEEGDATIVKLDLRVLIDLSGKLPNLESLKCKLGMCEWTRASWDDRVSDENLGQYTRDWDGPRRDSRNGFASALQEKYDLGLLPPSLRSVDLDFLYPWMEVYYADRRDPLANMVEPLLHDHFSSSLRLLSQQLRRMYVRLVADATLFWPNEKNSSTPSWPNLESLEVVFCPASPSGLWYFHGPEGEGHLKPLPTTISPTTSYPPLSQSSGDCQCGRIVMRSSIDNYVILDSQFHVIPTDEMMIPFLTGFAKAAATMRNLREVALWGILLNAAKDTISEYRDRYGQASVDCVQQTEEWLAWGLAYAAPGGRVLHASPGTQNAAFRQLWWHVGNWRPSEELYALMRRVGGGGDEEELVEYWHHDRYRGGLVSLDVFKTSEMFGDSDEDYPKWSF</sequence>
<evidence type="ECO:0000313" key="2">
    <source>
        <dbReference type="EMBL" id="CAI6337531.1"/>
    </source>
</evidence>
<keyword evidence="3" id="KW-1185">Reference proteome</keyword>
<dbReference type="SUPFAM" id="SSF81383">
    <property type="entry name" value="F-box domain"/>
    <property type="match status" value="1"/>
</dbReference>
<dbReference type="Proteomes" id="UP001152607">
    <property type="component" value="Unassembled WGS sequence"/>
</dbReference>
<comment type="caution">
    <text evidence="2">The sequence shown here is derived from an EMBL/GenBank/DDBJ whole genome shotgun (WGS) entry which is preliminary data.</text>
</comment>
<evidence type="ECO:0000313" key="3">
    <source>
        <dbReference type="Proteomes" id="UP001152607"/>
    </source>
</evidence>
<reference evidence="2" key="1">
    <citation type="submission" date="2023-01" db="EMBL/GenBank/DDBJ databases">
        <authorList>
            <person name="Van Ghelder C."/>
            <person name="Rancurel C."/>
        </authorList>
    </citation>
    <scope>NUCLEOTIDE SEQUENCE</scope>
    <source>
        <strain evidence="2">CNCM I-4278</strain>
    </source>
</reference>
<accession>A0A9W4UJV8</accession>
<protein>
    <recommendedName>
        <fullName evidence="1">F-box domain-containing protein</fullName>
    </recommendedName>
</protein>
<dbReference type="AlphaFoldDB" id="A0A9W4UJV8"/>
<dbReference type="OrthoDB" id="5985073at2759"/>
<dbReference type="InterPro" id="IPR036047">
    <property type="entry name" value="F-box-like_dom_sf"/>
</dbReference>
<dbReference type="PROSITE" id="PS50181">
    <property type="entry name" value="FBOX"/>
    <property type="match status" value="1"/>
</dbReference>
<evidence type="ECO:0000259" key="1">
    <source>
        <dbReference type="PROSITE" id="PS50181"/>
    </source>
</evidence>
<dbReference type="InterPro" id="IPR001810">
    <property type="entry name" value="F-box_dom"/>
</dbReference>
<feature type="domain" description="F-box" evidence="1">
    <location>
        <begin position="1"/>
        <end position="45"/>
    </location>
</feature>
<gene>
    <name evidence="2" type="ORF">PDIGIT_LOCUS10644</name>
</gene>
<organism evidence="2 3">
    <name type="scientific">Periconia digitata</name>
    <dbReference type="NCBI Taxonomy" id="1303443"/>
    <lineage>
        <taxon>Eukaryota</taxon>
        <taxon>Fungi</taxon>
        <taxon>Dikarya</taxon>
        <taxon>Ascomycota</taxon>
        <taxon>Pezizomycotina</taxon>
        <taxon>Dothideomycetes</taxon>
        <taxon>Pleosporomycetidae</taxon>
        <taxon>Pleosporales</taxon>
        <taxon>Massarineae</taxon>
        <taxon>Periconiaceae</taxon>
        <taxon>Periconia</taxon>
    </lineage>
</organism>